<organism evidence="1 2">
    <name type="scientific">Hohenbuehelia grisea</name>
    <dbReference type="NCBI Taxonomy" id="104357"/>
    <lineage>
        <taxon>Eukaryota</taxon>
        <taxon>Fungi</taxon>
        <taxon>Dikarya</taxon>
        <taxon>Basidiomycota</taxon>
        <taxon>Agaricomycotina</taxon>
        <taxon>Agaricomycetes</taxon>
        <taxon>Agaricomycetidae</taxon>
        <taxon>Agaricales</taxon>
        <taxon>Pleurotineae</taxon>
        <taxon>Pleurotaceae</taxon>
        <taxon>Hohenbuehelia</taxon>
    </lineage>
</organism>
<evidence type="ECO:0000313" key="1">
    <source>
        <dbReference type="EMBL" id="KAL0946345.1"/>
    </source>
</evidence>
<evidence type="ECO:0000313" key="2">
    <source>
        <dbReference type="Proteomes" id="UP001556367"/>
    </source>
</evidence>
<dbReference type="EMBL" id="JASNQZ010000015">
    <property type="protein sequence ID" value="KAL0946345.1"/>
    <property type="molecule type" value="Genomic_DNA"/>
</dbReference>
<keyword evidence="2" id="KW-1185">Reference proteome</keyword>
<proteinExistence type="predicted"/>
<protein>
    <submittedName>
        <fullName evidence="1">Uncharacterized protein</fullName>
    </submittedName>
</protein>
<gene>
    <name evidence="1" type="ORF">HGRIS_012582</name>
</gene>
<reference evidence="2" key="1">
    <citation type="submission" date="2024-06" db="EMBL/GenBank/DDBJ databases">
        <title>Multi-omics analyses provide insights into the biosynthesis of the anticancer antibiotic pleurotin in Hohenbuehelia grisea.</title>
        <authorList>
            <person name="Weaver J.A."/>
            <person name="Alberti F."/>
        </authorList>
    </citation>
    <scope>NUCLEOTIDE SEQUENCE [LARGE SCALE GENOMIC DNA]</scope>
    <source>
        <strain evidence="2">T-177</strain>
    </source>
</reference>
<sequence>MSSISRLPFDKLGIAVLTNDGQFGAEYMQVIKHRIIDHALGLPHWDCNNLLKNQVRTSQVDPGRPREPNATMPSRNLSFLAGIYENLGYGRVELCEIPFKVALPSEQSEACKTLADEIPVTLPGVIDPSVPSLFAKWEGLGFQYIKLGHYNQSVFNFTAWSSNPTFDEAHPFWVANPAWGTLPTGEFAYDSGTFGLGLIGNIWGAGTDVKSPAGDTPRERAEVWFDKI</sequence>
<accession>A0ABR3ISP1</accession>
<dbReference type="Proteomes" id="UP001556367">
    <property type="component" value="Unassembled WGS sequence"/>
</dbReference>
<name>A0ABR3ISP1_9AGAR</name>
<comment type="caution">
    <text evidence="1">The sequence shown here is derived from an EMBL/GenBank/DDBJ whole genome shotgun (WGS) entry which is preliminary data.</text>
</comment>